<dbReference type="EMBL" id="FR905266">
    <property type="protein sequence ID" value="CDQ77862.1"/>
    <property type="molecule type" value="Genomic_DNA"/>
</dbReference>
<dbReference type="AlphaFoldDB" id="A0A060XF56"/>
<evidence type="ECO:0000313" key="6">
    <source>
        <dbReference type="EMBL" id="CDQ77862.1"/>
    </source>
</evidence>
<dbReference type="SUPFAM" id="SSF82697">
    <property type="entry name" value="PurS-like"/>
    <property type="match status" value="1"/>
</dbReference>
<dbReference type="PANTHER" id="PTHR10099">
    <property type="entry name" value="PHOSPHORIBOSYLFORMYLGLYCINAMIDINE SYNTHASE"/>
    <property type="match status" value="1"/>
</dbReference>
<evidence type="ECO:0000313" key="7">
    <source>
        <dbReference type="Proteomes" id="UP000193380"/>
    </source>
</evidence>
<evidence type="ECO:0000256" key="3">
    <source>
        <dbReference type="ARBA" id="ARBA00022755"/>
    </source>
</evidence>
<evidence type="ECO:0000256" key="4">
    <source>
        <dbReference type="ARBA" id="ARBA00022840"/>
    </source>
</evidence>
<dbReference type="Pfam" id="PF18076">
    <property type="entry name" value="FGAR-AT_N"/>
    <property type="match status" value="1"/>
</dbReference>
<keyword evidence="3" id="KW-0658">Purine biosynthesis</keyword>
<dbReference type="STRING" id="8022.A0A060XF56"/>
<evidence type="ECO:0000256" key="1">
    <source>
        <dbReference type="ARBA" id="ARBA00022598"/>
    </source>
</evidence>
<keyword evidence="1" id="KW-0436">Ligase</keyword>
<dbReference type="GO" id="GO:0004642">
    <property type="term" value="F:phosphoribosylformylglycinamidine synthase activity"/>
    <property type="evidence" value="ECO:0007669"/>
    <property type="project" value="TreeGrafter"/>
</dbReference>
<dbReference type="GO" id="GO:0005737">
    <property type="term" value="C:cytoplasm"/>
    <property type="evidence" value="ECO:0007669"/>
    <property type="project" value="TreeGrafter"/>
</dbReference>
<evidence type="ECO:0000256" key="2">
    <source>
        <dbReference type="ARBA" id="ARBA00022741"/>
    </source>
</evidence>
<evidence type="ECO:0000259" key="5">
    <source>
        <dbReference type="Pfam" id="PF18076"/>
    </source>
</evidence>
<keyword evidence="4" id="KW-0067">ATP-binding</keyword>
<dbReference type="GO" id="GO:0005524">
    <property type="term" value="F:ATP binding"/>
    <property type="evidence" value="ECO:0007669"/>
    <property type="project" value="UniProtKB-KW"/>
</dbReference>
<protein>
    <recommendedName>
        <fullName evidence="5">Phosphoribosylformylglycinamidine synthase N-terminal domain-containing protein</fullName>
    </recommendedName>
</protein>
<gene>
    <name evidence="6" type="ORF">GSONMT00051031001</name>
</gene>
<name>A0A060XF56_ONCMY</name>
<dbReference type="PANTHER" id="PTHR10099:SF1">
    <property type="entry name" value="PHOSPHORIBOSYLFORMYLGLYCINAMIDINE SYNTHASE"/>
    <property type="match status" value="1"/>
</dbReference>
<dbReference type="PaxDb" id="8022-A0A060XF56"/>
<dbReference type="Proteomes" id="UP000193380">
    <property type="component" value="Unassembled WGS sequence"/>
</dbReference>
<reference evidence="6" key="1">
    <citation type="journal article" date="2014" name="Nat. Commun.">
        <title>The rainbow trout genome provides novel insights into evolution after whole-genome duplication in vertebrates.</title>
        <authorList>
            <person name="Berthelot C."/>
            <person name="Brunet F."/>
            <person name="Chalopin D."/>
            <person name="Juanchich A."/>
            <person name="Bernard M."/>
            <person name="Noel B."/>
            <person name="Bento P."/>
            <person name="Da Silva C."/>
            <person name="Labadie K."/>
            <person name="Alberti A."/>
            <person name="Aury J.M."/>
            <person name="Louis A."/>
            <person name="Dehais P."/>
            <person name="Bardou P."/>
            <person name="Montfort J."/>
            <person name="Klopp C."/>
            <person name="Cabau C."/>
            <person name="Gaspin C."/>
            <person name="Thorgaard G.H."/>
            <person name="Boussaha M."/>
            <person name="Quillet E."/>
            <person name="Guyomard R."/>
            <person name="Galiana D."/>
            <person name="Bobe J."/>
            <person name="Volff J.N."/>
            <person name="Genet C."/>
            <person name="Wincker P."/>
            <person name="Jaillon O."/>
            <person name="Roest Crollius H."/>
            <person name="Guiguen Y."/>
        </authorList>
    </citation>
    <scope>NUCLEOTIDE SEQUENCE [LARGE SCALE GENOMIC DNA]</scope>
</reference>
<dbReference type="InterPro" id="IPR036604">
    <property type="entry name" value="PurS-like_sf"/>
</dbReference>
<organism evidence="6 7">
    <name type="scientific">Oncorhynchus mykiss</name>
    <name type="common">Rainbow trout</name>
    <name type="synonym">Salmo gairdneri</name>
    <dbReference type="NCBI Taxonomy" id="8022"/>
    <lineage>
        <taxon>Eukaryota</taxon>
        <taxon>Metazoa</taxon>
        <taxon>Chordata</taxon>
        <taxon>Craniata</taxon>
        <taxon>Vertebrata</taxon>
        <taxon>Euteleostomi</taxon>
        <taxon>Actinopterygii</taxon>
        <taxon>Neopterygii</taxon>
        <taxon>Teleostei</taxon>
        <taxon>Protacanthopterygii</taxon>
        <taxon>Salmoniformes</taxon>
        <taxon>Salmonidae</taxon>
        <taxon>Salmoninae</taxon>
        <taxon>Oncorhynchus</taxon>
    </lineage>
</organism>
<dbReference type="InterPro" id="IPR040707">
    <property type="entry name" value="FGAR-AT_N"/>
</dbReference>
<sequence length="272" mass="30170">MSPLGFGKKNNYPLISPSLVMAVVRFYSKEAERGCVLQTAAQLHPQLSITSELCYNVELTGAESLSVEQREVLLWLFRPTLQTEQLSDTPYLTEGEAGTLVEIGPRLNFSTAWSTNAVSICQSAGLTNVTRVELSRRLLIQPKDGQSEKVLDGEVERLVSSLYDSMTECVYTHPISSFTVATKPQEVFEVDILEKGRAALETANDELGKYHLLMLDISSGLRLVPSCLPFFLFLLFLCRLSLVVLSNLSFSLPLSFTSPSPYVDRPTLSHDI</sequence>
<dbReference type="GO" id="GO:0006164">
    <property type="term" value="P:purine nucleotide biosynthetic process"/>
    <property type="evidence" value="ECO:0007669"/>
    <property type="project" value="UniProtKB-KW"/>
</dbReference>
<accession>A0A060XF56</accession>
<reference evidence="6" key="2">
    <citation type="submission" date="2014-03" db="EMBL/GenBank/DDBJ databases">
        <authorList>
            <person name="Genoscope - CEA"/>
        </authorList>
    </citation>
    <scope>NUCLEOTIDE SEQUENCE</scope>
</reference>
<keyword evidence="2" id="KW-0547">Nucleotide-binding</keyword>
<feature type="domain" description="Phosphoribosylformylglycinamidine synthase N-terminal" evidence="5">
    <location>
        <begin position="55"/>
        <end position="173"/>
    </location>
</feature>
<proteinExistence type="predicted"/>